<reference evidence="1" key="1">
    <citation type="submission" date="2023-05" db="EMBL/GenBank/DDBJ databases">
        <title>Nepenthes gracilis genome sequencing.</title>
        <authorList>
            <person name="Fukushima K."/>
        </authorList>
    </citation>
    <scope>NUCLEOTIDE SEQUENCE</scope>
    <source>
        <strain evidence="1">SING2019-196</strain>
    </source>
</reference>
<dbReference type="PANTHER" id="PTHR36712:SF1">
    <property type="entry name" value="TRANSMEMBRANE PROTEIN"/>
    <property type="match status" value="1"/>
</dbReference>
<comment type="caution">
    <text evidence="1">The sequence shown here is derived from an EMBL/GenBank/DDBJ whole genome shotgun (WGS) entry which is preliminary data.</text>
</comment>
<dbReference type="EMBL" id="BSYO01000030">
    <property type="protein sequence ID" value="GMH26258.1"/>
    <property type="molecule type" value="Genomic_DNA"/>
</dbReference>
<dbReference type="AlphaFoldDB" id="A0AAD3TBQ5"/>
<gene>
    <name evidence="1" type="ORF">Nepgr_028101</name>
</gene>
<name>A0AAD3TBQ5_NEPGR</name>
<dbReference type="Proteomes" id="UP001279734">
    <property type="component" value="Unassembled WGS sequence"/>
</dbReference>
<proteinExistence type="predicted"/>
<evidence type="ECO:0000313" key="2">
    <source>
        <dbReference type="Proteomes" id="UP001279734"/>
    </source>
</evidence>
<evidence type="ECO:0000313" key="1">
    <source>
        <dbReference type="EMBL" id="GMH26258.1"/>
    </source>
</evidence>
<dbReference type="PANTHER" id="PTHR36712">
    <property type="entry name" value="TRANSMEMBRANE PROTEIN"/>
    <property type="match status" value="1"/>
</dbReference>
<protein>
    <submittedName>
        <fullName evidence="1">Uncharacterized protein</fullName>
    </submittedName>
</protein>
<organism evidence="1 2">
    <name type="scientific">Nepenthes gracilis</name>
    <name type="common">Slender pitcher plant</name>
    <dbReference type="NCBI Taxonomy" id="150966"/>
    <lineage>
        <taxon>Eukaryota</taxon>
        <taxon>Viridiplantae</taxon>
        <taxon>Streptophyta</taxon>
        <taxon>Embryophyta</taxon>
        <taxon>Tracheophyta</taxon>
        <taxon>Spermatophyta</taxon>
        <taxon>Magnoliopsida</taxon>
        <taxon>eudicotyledons</taxon>
        <taxon>Gunneridae</taxon>
        <taxon>Pentapetalae</taxon>
        <taxon>Caryophyllales</taxon>
        <taxon>Nepenthaceae</taxon>
        <taxon>Nepenthes</taxon>
    </lineage>
</organism>
<keyword evidence="2" id="KW-1185">Reference proteome</keyword>
<sequence>MGGYSEGISRTKGLLSVQGMKENFVGPGRLPLVRLLSTLFAIDFCAINVVQEIKLACVVVGLWSGLILGSITTYCPSHADSLEQNVADACPPRVANPVVAPLGLLDTISIGLAMDVYGPNSNIGVYGCAWLCMDGYAGGIAEMVGMRYLICTTTNTLAVATMDIGIVGRYGGVYAGSAFTGRNILCHSCTCFAQFPACVRAVEGRVRSGSIMRLYDTWKDILKIQKFRRMVSYAGFFSFVSVLSYAYSNNTTRAGYSRGDQYYASYPAGTELLTDTTKLYKAALGNCFEVDEWGPIEFCIMAKHFERQGKSPYAYHAQYMAHLLSLGQLDGDG</sequence>
<accession>A0AAD3TBQ5</accession>